<evidence type="ECO:0000256" key="16">
    <source>
        <dbReference type="RuleBase" id="RU363061"/>
    </source>
</evidence>
<dbReference type="SUPFAM" id="SSF81442">
    <property type="entry name" value="Cytochrome c oxidase subunit I-like"/>
    <property type="match status" value="1"/>
</dbReference>
<keyword evidence="3 15" id="KW-0813">Transport</keyword>
<dbReference type="PRINTS" id="PR01165">
    <property type="entry name" value="CYCOXIDASEI"/>
</dbReference>
<evidence type="ECO:0000256" key="12">
    <source>
        <dbReference type="ARBA" id="ARBA00023008"/>
    </source>
</evidence>
<dbReference type="PANTHER" id="PTHR10422">
    <property type="entry name" value="CYTOCHROME C OXIDASE SUBUNIT 1"/>
    <property type="match status" value="1"/>
</dbReference>
<keyword evidence="5 15" id="KW-0679">Respiratory chain</keyword>
<dbReference type="RefSeq" id="WP_147045390.1">
    <property type="nucleotide sequence ID" value="NZ_BJZV01000004.1"/>
</dbReference>
<feature type="transmembrane region" description="Helical" evidence="16">
    <location>
        <begin position="326"/>
        <end position="344"/>
    </location>
</feature>
<comment type="similarity">
    <text evidence="15">Belongs to the heme-copper respiratory oxidase family.</text>
</comment>
<comment type="catalytic activity">
    <reaction evidence="14 16">
        <text>4 Fe(II)-[cytochrome c] + O2 + 8 H(+)(in) = 4 Fe(III)-[cytochrome c] + 2 H2O + 4 H(+)(out)</text>
        <dbReference type="Rhea" id="RHEA:11436"/>
        <dbReference type="Rhea" id="RHEA-COMP:10350"/>
        <dbReference type="Rhea" id="RHEA-COMP:14399"/>
        <dbReference type="ChEBI" id="CHEBI:15377"/>
        <dbReference type="ChEBI" id="CHEBI:15378"/>
        <dbReference type="ChEBI" id="CHEBI:15379"/>
        <dbReference type="ChEBI" id="CHEBI:29033"/>
        <dbReference type="ChEBI" id="CHEBI:29034"/>
        <dbReference type="EC" id="7.1.1.9"/>
    </reaction>
</comment>
<evidence type="ECO:0000256" key="8">
    <source>
        <dbReference type="ARBA" id="ARBA00022967"/>
    </source>
</evidence>
<dbReference type="GO" id="GO:0022904">
    <property type="term" value="P:respiratory electron transport chain"/>
    <property type="evidence" value="ECO:0007669"/>
    <property type="project" value="TreeGrafter"/>
</dbReference>
<evidence type="ECO:0000256" key="17">
    <source>
        <dbReference type="SAM" id="MobiDB-lite"/>
    </source>
</evidence>
<evidence type="ECO:0000256" key="6">
    <source>
        <dbReference type="ARBA" id="ARBA00022692"/>
    </source>
</evidence>
<evidence type="ECO:0000256" key="7">
    <source>
        <dbReference type="ARBA" id="ARBA00022723"/>
    </source>
</evidence>
<evidence type="ECO:0000313" key="19">
    <source>
        <dbReference type="EMBL" id="GEP09045.1"/>
    </source>
</evidence>
<keyword evidence="8" id="KW-1278">Translocase</keyword>
<evidence type="ECO:0000259" key="18">
    <source>
        <dbReference type="PROSITE" id="PS50855"/>
    </source>
</evidence>
<feature type="transmembrane region" description="Helical" evidence="16">
    <location>
        <begin position="257"/>
        <end position="281"/>
    </location>
</feature>
<dbReference type="Proteomes" id="UP000321750">
    <property type="component" value="Unassembled WGS sequence"/>
</dbReference>
<evidence type="ECO:0000256" key="11">
    <source>
        <dbReference type="ARBA" id="ARBA00023004"/>
    </source>
</evidence>
<dbReference type="Pfam" id="PF00115">
    <property type="entry name" value="COX1"/>
    <property type="match status" value="1"/>
</dbReference>
<dbReference type="UniPathway" id="UPA00705"/>
<dbReference type="OrthoDB" id="9803294at2"/>
<dbReference type="InterPro" id="IPR023615">
    <property type="entry name" value="Cyt_c_Oxase_su1_BS"/>
</dbReference>
<keyword evidence="4 15" id="KW-0349">Heme</keyword>
<keyword evidence="9 15" id="KW-0249">Electron transport</keyword>
<dbReference type="GO" id="GO:0006119">
    <property type="term" value="P:oxidative phosphorylation"/>
    <property type="evidence" value="ECO:0007669"/>
    <property type="project" value="UniProtKB-UniPathway"/>
</dbReference>
<evidence type="ECO:0000256" key="9">
    <source>
        <dbReference type="ARBA" id="ARBA00022982"/>
    </source>
</evidence>
<dbReference type="GO" id="GO:0015990">
    <property type="term" value="P:electron transport coupled proton transport"/>
    <property type="evidence" value="ECO:0007669"/>
    <property type="project" value="InterPro"/>
</dbReference>
<dbReference type="InterPro" id="IPR023616">
    <property type="entry name" value="Cyt_c_oxase-like_su1_dom"/>
</dbReference>
<evidence type="ECO:0000256" key="13">
    <source>
        <dbReference type="ARBA" id="ARBA00023136"/>
    </source>
</evidence>
<feature type="transmembrane region" description="Helical" evidence="16">
    <location>
        <begin position="365"/>
        <end position="385"/>
    </location>
</feature>
<keyword evidence="6 15" id="KW-0812">Transmembrane</keyword>
<feature type="transmembrane region" description="Helical" evidence="16">
    <location>
        <begin position="210"/>
        <end position="237"/>
    </location>
</feature>
<dbReference type="GO" id="GO:0020037">
    <property type="term" value="F:heme binding"/>
    <property type="evidence" value="ECO:0007669"/>
    <property type="project" value="InterPro"/>
</dbReference>
<keyword evidence="10 16" id="KW-1133">Transmembrane helix</keyword>
<reference evidence="19 20" key="1">
    <citation type="submission" date="2019-07" db="EMBL/GenBank/DDBJ databases">
        <title>Whole genome shotgun sequence of Methylobacterium gnaphalii NBRC 107716.</title>
        <authorList>
            <person name="Hosoyama A."/>
            <person name="Uohara A."/>
            <person name="Ohji S."/>
            <person name="Ichikawa N."/>
        </authorList>
    </citation>
    <scope>NUCLEOTIDE SEQUENCE [LARGE SCALE GENOMIC DNA]</scope>
    <source>
        <strain evidence="19 20">NBRC 107716</strain>
    </source>
</reference>
<feature type="transmembrane region" description="Helical" evidence="16">
    <location>
        <begin position="46"/>
        <end position="67"/>
    </location>
</feature>
<evidence type="ECO:0000313" key="20">
    <source>
        <dbReference type="Proteomes" id="UP000321750"/>
    </source>
</evidence>
<accession>A0A512JGF6</accession>
<feature type="transmembrane region" description="Helical" evidence="16">
    <location>
        <begin position="435"/>
        <end position="456"/>
    </location>
</feature>
<comment type="pathway">
    <text evidence="2 16">Energy metabolism; oxidative phosphorylation.</text>
</comment>
<feature type="transmembrane region" description="Helical" evidence="16">
    <location>
        <begin position="171"/>
        <end position="198"/>
    </location>
</feature>
<dbReference type="PROSITE" id="PS50855">
    <property type="entry name" value="COX1"/>
    <property type="match status" value="1"/>
</dbReference>
<comment type="subcellular location">
    <subcellularLocation>
        <location evidence="16">Cell membrane</location>
        <topology evidence="16">Multi-pass membrane protein</topology>
    </subcellularLocation>
    <subcellularLocation>
        <location evidence="1">Membrane</location>
        <topology evidence="1">Multi-pass membrane protein</topology>
    </subcellularLocation>
</comment>
<proteinExistence type="inferred from homology"/>
<dbReference type="PANTHER" id="PTHR10422:SF18">
    <property type="entry name" value="CYTOCHROME C OXIDASE SUBUNIT 1"/>
    <property type="match status" value="1"/>
</dbReference>
<keyword evidence="11 16" id="KW-0408">Iron</keyword>
<keyword evidence="13 16" id="KW-0472">Membrane</keyword>
<feature type="region of interest" description="Disordered" evidence="17">
    <location>
        <begin position="538"/>
        <end position="565"/>
    </location>
</feature>
<organism evidence="19 20">
    <name type="scientific">Methylobacterium gnaphalii</name>
    <dbReference type="NCBI Taxonomy" id="1010610"/>
    <lineage>
        <taxon>Bacteria</taxon>
        <taxon>Pseudomonadati</taxon>
        <taxon>Pseudomonadota</taxon>
        <taxon>Alphaproteobacteria</taxon>
        <taxon>Hyphomicrobiales</taxon>
        <taxon>Methylobacteriaceae</taxon>
        <taxon>Methylobacterium</taxon>
    </lineage>
</organism>
<dbReference type="PROSITE" id="PS00077">
    <property type="entry name" value="COX1_CUB"/>
    <property type="match status" value="1"/>
</dbReference>
<dbReference type="EMBL" id="BJZV01000004">
    <property type="protein sequence ID" value="GEP09045.1"/>
    <property type="molecule type" value="Genomic_DNA"/>
</dbReference>
<dbReference type="NCBIfam" id="TIGR02891">
    <property type="entry name" value="CtaD_CoxA"/>
    <property type="match status" value="1"/>
</dbReference>
<dbReference type="InterPro" id="IPR014241">
    <property type="entry name" value="Cyt_c_oxidase_su1_bac"/>
</dbReference>
<sequence>MSSGATADATTLANPRELPLELPASYLADGRTLLSWLATTDHKRIAILYAVVITFFFFVGGIAATLVRLELFTPQADLVGSDTYNKLFSLHGIVMVWFFLIPSIPTTMGNFLLPLMIGARDLAFPKLNLVSWYLNLGGGLLTLAAVLAGGIDTGWTFYVPYSTTFSNSFVTLAVLGVLVSGFSTIATGVNFIATVHYLRAPGMTWFRLPLFVWAMYTTSLIFVLATPVLAVTLTLVVAERSFGLPIFDPARGGDPILFQHLFWFYSHPAVYIMVLPAMGVISEVITCYARRRIFGYSFMVYALVAIAMIGFFTWGHHMFTSGMSPYAALVFSFLSFIVAVPSAIKVFNWTATLYRGQIGFESPMLYALGFLGLFTVGGLTGLFLASVPIDVHVQDTYFVVAHFHYIMVGASVSAYFAGLHFWWPKITGRMYPEAWARFAAILMFFGFNLTFFPQFIAGYLGMPRRYHVYPPEFQVWNVLSSAGAAVLAAAYLMPLGYLTWSVFFGSRAPNDPWNASGLEWRTTSPPPRQNFFGNPEVLAQPYNYHPESTPPIKDQPRVPSQGSLT</sequence>
<comment type="function">
    <text evidence="16">Cytochrome c oxidase is the component of the respiratory chain that catalyzes the reduction of oxygen to water. Subunits 1-3 form the functional core of the enzyme complex. CO I is the catalytic subunit of the enzyme. Electrons originating in cytochrome c are transferred via the copper A center of subunit 2 and heme A of subunit 1 to the bimetallic center formed by heme A3 and copper B.</text>
</comment>
<evidence type="ECO:0000256" key="1">
    <source>
        <dbReference type="ARBA" id="ARBA00004141"/>
    </source>
</evidence>
<evidence type="ECO:0000256" key="5">
    <source>
        <dbReference type="ARBA" id="ARBA00022660"/>
    </source>
</evidence>
<evidence type="ECO:0000256" key="4">
    <source>
        <dbReference type="ARBA" id="ARBA00022617"/>
    </source>
</evidence>
<dbReference type="InterPro" id="IPR000883">
    <property type="entry name" value="Cyt_C_Oxase_1"/>
</dbReference>
<evidence type="ECO:0000256" key="3">
    <source>
        <dbReference type="ARBA" id="ARBA00022448"/>
    </source>
</evidence>
<evidence type="ECO:0000256" key="2">
    <source>
        <dbReference type="ARBA" id="ARBA00004673"/>
    </source>
</evidence>
<evidence type="ECO:0000256" key="14">
    <source>
        <dbReference type="ARBA" id="ARBA00047816"/>
    </source>
</evidence>
<dbReference type="Gene3D" id="1.20.210.10">
    <property type="entry name" value="Cytochrome c oxidase-like, subunit I domain"/>
    <property type="match status" value="1"/>
</dbReference>
<dbReference type="GO" id="GO:0005886">
    <property type="term" value="C:plasma membrane"/>
    <property type="evidence" value="ECO:0007669"/>
    <property type="project" value="UniProtKB-SubCell"/>
</dbReference>
<comment type="caution">
    <text evidence="19">The sequence shown here is derived from an EMBL/GenBank/DDBJ whole genome shotgun (WGS) entry which is preliminary data.</text>
</comment>
<dbReference type="AlphaFoldDB" id="A0A512JGF6"/>
<evidence type="ECO:0000256" key="10">
    <source>
        <dbReference type="ARBA" id="ARBA00022989"/>
    </source>
</evidence>
<keyword evidence="12 16" id="KW-0186">Copper</keyword>
<dbReference type="GO" id="GO:0004129">
    <property type="term" value="F:cytochrome-c oxidase activity"/>
    <property type="evidence" value="ECO:0007669"/>
    <property type="project" value="UniProtKB-EC"/>
</dbReference>
<feature type="transmembrane region" description="Helical" evidence="16">
    <location>
        <begin position="397"/>
        <end position="423"/>
    </location>
</feature>
<feature type="transmembrane region" description="Helical" evidence="16">
    <location>
        <begin position="476"/>
        <end position="498"/>
    </location>
</feature>
<protein>
    <recommendedName>
        <fullName evidence="16">Cytochrome c oxidase subunit 1</fullName>
        <ecNumber evidence="16">7.1.1.9</ecNumber>
    </recommendedName>
</protein>
<evidence type="ECO:0000256" key="15">
    <source>
        <dbReference type="RuleBase" id="RU000370"/>
    </source>
</evidence>
<keyword evidence="20" id="KW-1185">Reference proteome</keyword>
<dbReference type="EC" id="7.1.1.9" evidence="16"/>
<feature type="transmembrane region" description="Helical" evidence="16">
    <location>
        <begin position="293"/>
        <end position="314"/>
    </location>
</feature>
<name>A0A512JGF6_9HYPH</name>
<keyword evidence="16" id="KW-1003">Cell membrane</keyword>
<keyword evidence="7 16" id="KW-0479">Metal-binding</keyword>
<dbReference type="GO" id="GO:0046872">
    <property type="term" value="F:metal ion binding"/>
    <property type="evidence" value="ECO:0007669"/>
    <property type="project" value="UniProtKB-KW"/>
</dbReference>
<feature type="transmembrane region" description="Helical" evidence="16">
    <location>
        <begin position="87"/>
        <end position="117"/>
    </location>
</feature>
<feature type="transmembrane region" description="Helical" evidence="16">
    <location>
        <begin position="129"/>
        <end position="151"/>
    </location>
</feature>
<feature type="domain" description="Cytochrome oxidase subunit I profile" evidence="18">
    <location>
        <begin position="30"/>
        <end position="538"/>
    </location>
</feature>
<gene>
    <name evidence="19" type="ORF">MGN01_08900</name>
</gene>
<dbReference type="InterPro" id="IPR036927">
    <property type="entry name" value="Cyt_c_oxase-like_su1_sf"/>
</dbReference>